<evidence type="ECO:0000313" key="12">
    <source>
        <dbReference type="EMBL" id="KAK5647013.1"/>
    </source>
</evidence>
<reference evidence="12 13" key="1">
    <citation type="journal article" date="2024" name="Insects">
        <title>An Improved Chromosome-Level Genome Assembly of the Firefly Pyrocoelia pectoralis.</title>
        <authorList>
            <person name="Fu X."/>
            <person name="Meyer-Rochow V.B."/>
            <person name="Ballantyne L."/>
            <person name="Zhu X."/>
        </authorList>
    </citation>
    <scope>NUCLEOTIDE SEQUENCE [LARGE SCALE GENOMIC DNA]</scope>
    <source>
        <strain evidence="12">XCY_ONT2</strain>
    </source>
</reference>
<feature type="domain" description="Peptidase M13 N-terminal" evidence="11">
    <location>
        <begin position="70"/>
        <end position="459"/>
    </location>
</feature>
<evidence type="ECO:0000256" key="6">
    <source>
        <dbReference type="ARBA" id="ARBA00022801"/>
    </source>
</evidence>
<dbReference type="Pfam" id="PF01431">
    <property type="entry name" value="Peptidase_M13"/>
    <property type="match status" value="1"/>
</dbReference>
<dbReference type="InterPro" id="IPR018497">
    <property type="entry name" value="Peptidase_M13_C"/>
</dbReference>
<organism evidence="12 13">
    <name type="scientific">Pyrocoelia pectoralis</name>
    <dbReference type="NCBI Taxonomy" id="417401"/>
    <lineage>
        <taxon>Eukaryota</taxon>
        <taxon>Metazoa</taxon>
        <taxon>Ecdysozoa</taxon>
        <taxon>Arthropoda</taxon>
        <taxon>Hexapoda</taxon>
        <taxon>Insecta</taxon>
        <taxon>Pterygota</taxon>
        <taxon>Neoptera</taxon>
        <taxon>Endopterygota</taxon>
        <taxon>Coleoptera</taxon>
        <taxon>Polyphaga</taxon>
        <taxon>Elateriformia</taxon>
        <taxon>Elateroidea</taxon>
        <taxon>Lampyridae</taxon>
        <taxon>Lampyrinae</taxon>
        <taxon>Pyrocoelia</taxon>
    </lineage>
</organism>
<keyword evidence="13" id="KW-1185">Reference proteome</keyword>
<evidence type="ECO:0000256" key="5">
    <source>
        <dbReference type="ARBA" id="ARBA00022723"/>
    </source>
</evidence>
<dbReference type="GO" id="GO:0046872">
    <property type="term" value="F:metal ion binding"/>
    <property type="evidence" value="ECO:0007669"/>
    <property type="project" value="UniProtKB-KW"/>
</dbReference>
<dbReference type="SUPFAM" id="SSF55486">
    <property type="entry name" value="Metalloproteases ('zincins'), catalytic domain"/>
    <property type="match status" value="1"/>
</dbReference>
<gene>
    <name evidence="12" type="ORF">RI129_005477</name>
</gene>
<sequence>MERRRLMCIMTSVCIVIVIIVLIIFLTKSEIKGESQASTYSNTTQTTCQTLGCIKAAKELENFIDPSVDPCDDFYSFACGKFLRDTKIPDDKDQVTVFTRIEELLQNQLKLLIEEPSSEDEIKPFTLLKDYYKVCMNTFAIEADGIKTVQDIIKDLGGWPVVEGKAWKEQQFDWQWSVFKFRKHGLGTDNFISFNLYPDFKNSSRRIINLDQVELELDRENWITGLKDDVVKAYFNYMVEVAVIFGAERKFAEYELEVMIRFRGELAKITIPPEERRNETALYNPMTIRELQEKYPSIKWLEFINNVLAFTDRGMTINDSVVINVPQYISELEKLLQKTSKRVQANHAIFQAVRSLQAYLPEKIRKLQDKFESVLYGTTTRMVRWRECINNAKDMLGQAAGALYIRKYFSEDARKSAVEMVTNIRSTFVDILRMLTWMDESTKSTAIDKALAVNADIGYAVELLDDRKLEEYYEPLLNFHTTNYIYFIGNITMFKTDKTVGLVWKPINKTDWVTRPSPIVINAFYDPSENGIQFPAAILQGIFFDSDRIHAMNYGSIGQIIGHELTHGFDDEGKQYDKNGNLRNWWDEETDKAFTEKARCIIDQYNNITVPEVQLNLHGIHTQGENIADNGGLKEAYLAYQSWTAVNGPESQLVGLNYTANQLFWISVANTWCTCHRKESLRQDILTDNHSPPKYRVLVPLRNSEYFHKDFNCKEGSNMNPKDKCSVW</sequence>
<name>A0AAN7VKZ6_9COLE</name>
<dbReference type="PANTHER" id="PTHR11733:SF224">
    <property type="entry name" value="NEPRILYSIN-2"/>
    <property type="match status" value="1"/>
</dbReference>
<dbReference type="PANTHER" id="PTHR11733">
    <property type="entry name" value="ZINC METALLOPROTEASE FAMILY M13 NEPRILYSIN-RELATED"/>
    <property type="match status" value="1"/>
</dbReference>
<dbReference type="GO" id="GO:0016485">
    <property type="term" value="P:protein processing"/>
    <property type="evidence" value="ECO:0007669"/>
    <property type="project" value="TreeGrafter"/>
</dbReference>
<evidence type="ECO:0000313" key="13">
    <source>
        <dbReference type="Proteomes" id="UP001329430"/>
    </source>
</evidence>
<dbReference type="PROSITE" id="PS51885">
    <property type="entry name" value="NEPRILYSIN"/>
    <property type="match status" value="1"/>
</dbReference>
<keyword evidence="4" id="KW-0645">Protease</keyword>
<comment type="similarity">
    <text evidence="3">Belongs to the peptidase M13 family.</text>
</comment>
<keyword evidence="9" id="KW-1133">Transmembrane helix</keyword>
<evidence type="ECO:0000259" key="10">
    <source>
        <dbReference type="Pfam" id="PF01431"/>
    </source>
</evidence>
<comment type="cofactor">
    <cofactor evidence="1">
        <name>Zn(2+)</name>
        <dbReference type="ChEBI" id="CHEBI:29105"/>
    </cofactor>
</comment>
<proteinExistence type="inferred from homology"/>
<evidence type="ECO:0000256" key="1">
    <source>
        <dbReference type="ARBA" id="ARBA00001947"/>
    </source>
</evidence>
<keyword evidence="9" id="KW-0472">Membrane</keyword>
<dbReference type="EMBL" id="JAVRBK010000003">
    <property type="protein sequence ID" value="KAK5647013.1"/>
    <property type="molecule type" value="Genomic_DNA"/>
</dbReference>
<comment type="caution">
    <text evidence="12">The sequence shown here is derived from an EMBL/GenBank/DDBJ whole genome shotgun (WGS) entry which is preliminary data.</text>
</comment>
<comment type="subcellular location">
    <subcellularLocation>
        <location evidence="2">Cell membrane</location>
        <topology evidence="2">Single-pass type II membrane protein</topology>
    </subcellularLocation>
</comment>
<dbReference type="Gene3D" id="1.10.1380.10">
    <property type="entry name" value="Neutral endopeptidase , domain2"/>
    <property type="match status" value="1"/>
</dbReference>
<evidence type="ECO:0000256" key="7">
    <source>
        <dbReference type="ARBA" id="ARBA00022833"/>
    </source>
</evidence>
<keyword evidence="5" id="KW-0479">Metal-binding</keyword>
<evidence type="ECO:0000256" key="9">
    <source>
        <dbReference type="SAM" id="Phobius"/>
    </source>
</evidence>
<keyword evidence="7" id="KW-0862">Zinc</keyword>
<feature type="domain" description="Peptidase M13 C-terminal" evidence="10">
    <location>
        <begin position="522"/>
        <end position="727"/>
    </location>
</feature>
<evidence type="ECO:0008006" key="14">
    <source>
        <dbReference type="Google" id="ProtNLM"/>
    </source>
</evidence>
<keyword evidence="8" id="KW-0482">Metalloprotease</keyword>
<dbReference type="PRINTS" id="PR00786">
    <property type="entry name" value="NEPRILYSIN"/>
</dbReference>
<evidence type="ECO:0000256" key="8">
    <source>
        <dbReference type="ARBA" id="ARBA00023049"/>
    </source>
</evidence>
<dbReference type="InterPro" id="IPR024079">
    <property type="entry name" value="MetalloPept_cat_dom_sf"/>
</dbReference>
<dbReference type="AlphaFoldDB" id="A0AAN7VKZ6"/>
<keyword evidence="9" id="KW-0812">Transmembrane</keyword>
<dbReference type="InterPro" id="IPR000718">
    <property type="entry name" value="Peptidase_M13"/>
</dbReference>
<dbReference type="Pfam" id="PF05649">
    <property type="entry name" value="Peptidase_M13_N"/>
    <property type="match status" value="1"/>
</dbReference>
<dbReference type="Proteomes" id="UP001329430">
    <property type="component" value="Chromosome 3"/>
</dbReference>
<dbReference type="GO" id="GO:0005886">
    <property type="term" value="C:plasma membrane"/>
    <property type="evidence" value="ECO:0007669"/>
    <property type="project" value="UniProtKB-SubCell"/>
</dbReference>
<keyword evidence="6" id="KW-0378">Hydrolase</keyword>
<dbReference type="Gene3D" id="3.40.390.10">
    <property type="entry name" value="Collagenase (Catalytic Domain)"/>
    <property type="match status" value="1"/>
</dbReference>
<evidence type="ECO:0000256" key="2">
    <source>
        <dbReference type="ARBA" id="ARBA00004401"/>
    </source>
</evidence>
<accession>A0AAN7VKZ6</accession>
<protein>
    <recommendedName>
        <fullName evidence="14">Neprilysin</fullName>
    </recommendedName>
</protein>
<evidence type="ECO:0000256" key="3">
    <source>
        <dbReference type="ARBA" id="ARBA00007357"/>
    </source>
</evidence>
<evidence type="ECO:0000259" key="11">
    <source>
        <dbReference type="Pfam" id="PF05649"/>
    </source>
</evidence>
<dbReference type="CDD" id="cd08662">
    <property type="entry name" value="M13"/>
    <property type="match status" value="1"/>
</dbReference>
<feature type="transmembrane region" description="Helical" evidence="9">
    <location>
        <begin position="7"/>
        <end position="26"/>
    </location>
</feature>
<dbReference type="InterPro" id="IPR042089">
    <property type="entry name" value="Peptidase_M13_dom_2"/>
</dbReference>
<dbReference type="GO" id="GO:0004222">
    <property type="term" value="F:metalloendopeptidase activity"/>
    <property type="evidence" value="ECO:0007669"/>
    <property type="project" value="InterPro"/>
</dbReference>
<dbReference type="InterPro" id="IPR008753">
    <property type="entry name" value="Peptidase_M13_N"/>
</dbReference>
<evidence type="ECO:0000256" key="4">
    <source>
        <dbReference type="ARBA" id="ARBA00022670"/>
    </source>
</evidence>